<reference evidence="1" key="1">
    <citation type="journal article" date="2021" name="ISME J.">
        <title>Fine-scale metabolic discontinuity in a stratified prokaryote microbiome of a Red Sea deep halocline.</title>
        <authorList>
            <person name="Michoud G."/>
            <person name="Ngugi D.K."/>
            <person name="Barozzi A."/>
            <person name="Merlino G."/>
            <person name="Calleja M.L."/>
            <person name="Delgado-Huertas A."/>
            <person name="Moran X.A.G."/>
            <person name="Daffonchio D."/>
        </authorList>
    </citation>
    <scope>NUCLEOTIDE SEQUENCE</scope>
    <source>
        <strain evidence="1">SuakinDeep_MAG55_1</strain>
    </source>
</reference>
<accession>A0A941W331</accession>
<organism evidence="1 2">
    <name type="scientific">Candidatus Scalindua arabica</name>
    <dbReference type="NCBI Taxonomy" id="1127984"/>
    <lineage>
        <taxon>Bacteria</taxon>
        <taxon>Pseudomonadati</taxon>
        <taxon>Planctomycetota</taxon>
        <taxon>Candidatus Brocadiia</taxon>
        <taxon>Candidatus Brocadiales</taxon>
        <taxon>Candidatus Scalinduaceae</taxon>
        <taxon>Candidatus Scalindua</taxon>
    </lineage>
</organism>
<evidence type="ECO:0000313" key="2">
    <source>
        <dbReference type="Proteomes" id="UP000722750"/>
    </source>
</evidence>
<dbReference type="Proteomes" id="UP000722750">
    <property type="component" value="Unassembled WGS sequence"/>
</dbReference>
<proteinExistence type="predicted"/>
<dbReference type="AlphaFoldDB" id="A0A941W331"/>
<gene>
    <name evidence="1" type="ORF">MAG551_00130</name>
</gene>
<sequence length="56" mass="6064">MEDNMKIIVVATAGGIEIVVEGERIEDAYTLALSKPQATELALNILNTIYKTGTKL</sequence>
<dbReference type="EMBL" id="JAANXD010000007">
    <property type="protein sequence ID" value="MBS1257095.1"/>
    <property type="molecule type" value="Genomic_DNA"/>
</dbReference>
<protein>
    <submittedName>
        <fullName evidence="1">Uncharacterized protein</fullName>
    </submittedName>
</protein>
<comment type="caution">
    <text evidence="1">The sequence shown here is derived from an EMBL/GenBank/DDBJ whole genome shotgun (WGS) entry which is preliminary data.</text>
</comment>
<name>A0A941W331_9BACT</name>
<evidence type="ECO:0000313" key="1">
    <source>
        <dbReference type="EMBL" id="MBS1257095.1"/>
    </source>
</evidence>